<keyword evidence="5" id="KW-1185">Reference proteome</keyword>
<dbReference type="SUPFAM" id="SSF55729">
    <property type="entry name" value="Acyl-CoA N-acyltransferases (Nat)"/>
    <property type="match status" value="1"/>
</dbReference>
<dbReference type="Gene3D" id="3.40.630.30">
    <property type="match status" value="1"/>
</dbReference>
<dbReference type="EMBL" id="ML978154">
    <property type="protein sequence ID" value="KAF2036735.1"/>
    <property type="molecule type" value="Genomic_DNA"/>
</dbReference>
<proteinExistence type="predicted"/>
<dbReference type="AlphaFoldDB" id="A0A9P4LTI9"/>
<evidence type="ECO:0000313" key="4">
    <source>
        <dbReference type="EMBL" id="KAF2036735.1"/>
    </source>
</evidence>
<evidence type="ECO:0000313" key="5">
    <source>
        <dbReference type="Proteomes" id="UP000799777"/>
    </source>
</evidence>
<comment type="caution">
    <text evidence="4">The sequence shown here is derived from an EMBL/GenBank/DDBJ whole genome shotgun (WGS) entry which is preliminary data.</text>
</comment>
<evidence type="ECO:0000256" key="1">
    <source>
        <dbReference type="ARBA" id="ARBA00022679"/>
    </source>
</evidence>
<dbReference type="OrthoDB" id="41532at2759"/>
<organism evidence="4 5">
    <name type="scientific">Setomelanomma holmii</name>
    <dbReference type="NCBI Taxonomy" id="210430"/>
    <lineage>
        <taxon>Eukaryota</taxon>
        <taxon>Fungi</taxon>
        <taxon>Dikarya</taxon>
        <taxon>Ascomycota</taxon>
        <taxon>Pezizomycotina</taxon>
        <taxon>Dothideomycetes</taxon>
        <taxon>Pleosporomycetidae</taxon>
        <taxon>Pleosporales</taxon>
        <taxon>Pleosporineae</taxon>
        <taxon>Phaeosphaeriaceae</taxon>
        <taxon>Setomelanomma</taxon>
    </lineage>
</organism>
<name>A0A9P4LTI9_9PLEO</name>
<dbReference type="InterPro" id="IPR016181">
    <property type="entry name" value="Acyl_CoA_acyltransferase"/>
</dbReference>
<dbReference type="InterPro" id="IPR000182">
    <property type="entry name" value="GNAT_dom"/>
</dbReference>
<dbReference type="PANTHER" id="PTHR43877">
    <property type="entry name" value="AMINOALKYLPHOSPHONATE N-ACETYLTRANSFERASE-RELATED-RELATED"/>
    <property type="match status" value="1"/>
</dbReference>
<dbReference type="Proteomes" id="UP000799777">
    <property type="component" value="Unassembled WGS sequence"/>
</dbReference>
<dbReference type="InterPro" id="IPR050832">
    <property type="entry name" value="Bact_Acetyltransf"/>
</dbReference>
<dbReference type="GO" id="GO:0016747">
    <property type="term" value="F:acyltransferase activity, transferring groups other than amino-acyl groups"/>
    <property type="evidence" value="ECO:0007669"/>
    <property type="project" value="InterPro"/>
</dbReference>
<evidence type="ECO:0000256" key="2">
    <source>
        <dbReference type="ARBA" id="ARBA00023315"/>
    </source>
</evidence>
<accession>A0A9P4LTI9</accession>
<protein>
    <submittedName>
        <fullName evidence="4">Acetyltransferas-like protein</fullName>
    </submittedName>
</protein>
<gene>
    <name evidence="4" type="ORF">EK21DRAFT_95961</name>
</gene>
<reference evidence="4" key="1">
    <citation type="journal article" date="2020" name="Stud. Mycol.">
        <title>101 Dothideomycetes genomes: a test case for predicting lifestyles and emergence of pathogens.</title>
        <authorList>
            <person name="Haridas S."/>
            <person name="Albert R."/>
            <person name="Binder M."/>
            <person name="Bloem J."/>
            <person name="Labutti K."/>
            <person name="Salamov A."/>
            <person name="Andreopoulos B."/>
            <person name="Baker S."/>
            <person name="Barry K."/>
            <person name="Bills G."/>
            <person name="Bluhm B."/>
            <person name="Cannon C."/>
            <person name="Castanera R."/>
            <person name="Culley D."/>
            <person name="Daum C."/>
            <person name="Ezra D."/>
            <person name="Gonzalez J."/>
            <person name="Henrissat B."/>
            <person name="Kuo A."/>
            <person name="Liang C."/>
            <person name="Lipzen A."/>
            <person name="Lutzoni F."/>
            <person name="Magnuson J."/>
            <person name="Mondo S."/>
            <person name="Nolan M."/>
            <person name="Ohm R."/>
            <person name="Pangilinan J."/>
            <person name="Park H.-J."/>
            <person name="Ramirez L."/>
            <person name="Alfaro M."/>
            <person name="Sun H."/>
            <person name="Tritt A."/>
            <person name="Yoshinaga Y."/>
            <person name="Zwiers L.-H."/>
            <person name="Turgeon B."/>
            <person name="Goodwin S."/>
            <person name="Spatafora J."/>
            <person name="Crous P."/>
            <person name="Grigoriev I."/>
        </authorList>
    </citation>
    <scope>NUCLEOTIDE SEQUENCE</scope>
    <source>
        <strain evidence="4">CBS 110217</strain>
    </source>
</reference>
<keyword evidence="2" id="KW-0012">Acyltransferase</keyword>
<sequence>MHHPNIQHRSSIRPSITFWIIEPVPFERKHEVVAFINDPFGPGRYFLEARDGTRLIAAIGYVPYNHRFPQFKYHDLHTVEVVRLYLLPEYRRRGLAAALFSTLYQRAHATGIQRLYLHTHPCLPGAVKSWRKHGFEIVQVEDDPTWRTTHMELPLKRLNGNLEV</sequence>
<evidence type="ECO:0000259" key="3">
    <source>
        <dbReference type="PROSITE" id="PS51186"/>
    </source>
</evidence>
<keyword evidence="1" id="KW-0808">Transferase</keyword>
<dbReference type="CDD" id="cd04301">
    <property type="entry name" value="NAT_SF"/>
    <property type="match status" value="1"/>
</dbReference>
<dbReference type="PROSITE" id="PS51186">
    <property type="entry name" value="GNAT"/>
    <property type="match status" value="1"/>
</dbReference>
<feature type="domain" description="N-acetyltransferase" evidence="3">
    <location>
        <begin position="1"/>
        <end position="156"/>
    </location>
</feature>
<dbReference type="Pfam" id="PF00583">
    <property type="entry name" value="Acetyltransf_1"/>
    <property type="match status" value="1"/>
</dbReference>